<evidence type="ECO:0000256" key="1">
    <source>
        <dbReference type="SAM" id="MobiDB-lite"/>
    </source>
</evidence>
<sequence length="163" mass="19018">MVKFKQGLTTYGFGYVLLWTKIFKHFNIDLSHMDGKILNKSNIINLATMHRMRRCLGHNPQQQEVPQEAQYEPQDQDQVHEHIGSSNVSQPSMLDLMLELQRINATIASSQEENQRSLTRMDSRLARMDRRITRVDRQMQGVYAHLGIPPQPQENEDEDEDQD</sequence>
<accession>A0ABU6U635</accession>
<feature type="region of interest" description="Disordered" evidence="1">
    <location>
        <begin position="60"/>
        <end position="79"/>
    </location>
</feature>
<protein>
    <submittedName>
        <fullName evidence="2">Uncharacterized protein</fullName>
    </submittedName>
</protein>
<dbReference type="Proteomes" id="UP001341840">
    <property type="component" value="Unassembled WGS sequence"/>
</dbReference>
<reference evidence="2 3" key="1">
    <citation type="journal article" date="2023" name="Plants (Basel)">
        <title>Bridging the Gap: Combining Genomics and Transcriptomics Approaches to Understand Stylosanthes scabra, an Orphan Legume from the Brazilian Caatinga.</title>
        <authorList>
            <person name="Ferreira-Neto J.R.C."/>
            <person name="da Silva M.D."/>
            <person name="Binneck E."/>
            <person name="de Melo N.F."/>
            <person name="da Silva R.H."/>
            <person name="de Melo A.L.T.M."/>
            <person name="Pandolfi V."/>
            <person name="Bustamante F.O."/>
            <person name="Brasileiro-Vidal A.C."/>
            <person name="Benko-Iseppon A.M."/>
        </authorList>
    </citation>
    <scope>NUCLEOTIDE SEQUENCE [LARGE SCALE GENOMIC DNA]</scope>
    <source>
        <tissue evidence="2">Leaves</tissue>
    </source>
</reference>
<proteinExistence type="predicted"/>
<evidence type="ECO:0000313" key="3">
    <source>
        <dbReference type="Proteomes" id="UP001341840"/>
    </source>
</evidence>
<comment type="caution">
    <text evidence="2">The sequence shown here is derived from an EMBL/GenBank/DDBJ whole genome shotgun (WGS) entry which is preliminary data.</text>
</comment>
<keyword evidence="3" id="KW-1185">Reference proteome</keyword>
<feature type="region of interest" description="Disordered" evidence="1">
    <location>
        <begin position="136"/>
        <end position="163"/>
    </location>
</feature>
<evidence type="ECO:0000313" key="2">
    <source>
        <dbReference type="EMBL" id="MED6156587.1"/>
    </source>
</evidence>
<name>A0ABU6U635_9FABA</name>
<organism evidence="2 3">
    <name type="scientific">Stylosanthes scabra</name>
    <dbReference type="NCBI Taxonomy" id="79078"/>
    <lineage>
        <taxon>Eukaryota</taxon>
        <taxon>Viridiplantae</taxon>
        <taxon>Streptophyta</taxon>
        <taxon>Embryophyta</taxon>
        <taxon>Tracheophyta</taxon>
        <taxon>Spermatophyta</taxon>
        <taxon>Magnoliopsida</taxon>
        <taxon>eudicotyledons</taxon>
        <taxon>Gunneridae</taxon>
        <taxon>Pentapetalae</taxon>
        <taxon>rosids</taxon>
        <taxon>fabids</taxon>
        <taxon>Fabales</taxon>
        <taxon>Fabaceae</taxon>
        <taxon>Papilionoideae</taxon>
        <taxon>50 kb inversion clade</taxon>
        <taxon>dalbergioids sensu lato</taxon>
        <taxon>Dalbergieae</taxon>
        <taxon>Pterocarpus clade</taxon>
        <taxon>Stylosanthes</taxon>
    </lineage>
</organism>
<gene>
    <name evidence="2" type="ORF">PIB30_015686</name>
</gene>
<feature type="compositionally biased region" description="Acidic residues" evidence="1">
    <location>
        <begin position="154"/>
        <end position="163"/>
    </location>
</feature>
<dbReference type="EMBL" id="JASCZI010120872">
    <property type="protein sequence ID" value="MED6156587.1"/>
    <property type="molecule type" value="Genomic_DNA"/>
</dbReference>